<dbReference type="EMBL" id="CP063361">
    <property type="protein sequence ID" value="UOD28031.1"/>
    <property type="molecule type" value="Genomic_DNA"/>
</dbReference>
<dbReference type="Proteomes" id="UP000831532">
    <property type="component" value="Chromosome"/>
</dbReference>
<accession>A0ABY4A386</accession>
<evidence type="ECO:0000313" key="2">
    <source>
        <dbReference type="Proteomes" id="UP000831532"/>
    </source>
</evidence>
<keyword evidence="2" id="KW-1185">Reference proteome</keyword>
<dbReference type="RefSeq" id="WP_243489229.1">
    <property type="nucleotide sequence ID" value="NZ_CP063361.1"/>
</dbReference>
<gene>
    <name evidence="1" type="ORF">INH39_21460</name>
</gene>
<evidence type="ECO:0000313" key="1">
    <source>
        <dbReference type="EMBL" id="UOD28031.1"/>
    </source>
</evidence>
<reference evidence="1 2" key="1">
    <citation type="submission" date="2020-10" db="EMBL/GenBank/DDBJ databases">
        <title>Genome analysis of Massilia species.</title>
        <authorList>
            <person name="Jung D.-H."/>
        </authorList>
    </citation>
    <scope>NUCLEOTIDE SEQUENCE [LARGE SCALE GENOMIC DNA]</scope>
    <source>
        <strain evidence="2">sipir</strain>
    </source>
</reference>
<name>A0ABY4A386_9BURK</name>
<proteinExistence type="predicted"/>
<organism evidence="1 2">
    <name type="scientific">Massilia violaceinigra</name>
    <dbReference type="NCBI Taxonomy" id="2045208"/>
    <lineage>
        <taxon>Bacteria</taxon>
        <taxon>Pseudomonadati</taxon>
        <taxon>Pseudomonadota</taxon>
        <taxon>Betaproteobacteria</taxon>
        <taxon>Burkholderiales</taxon>
        <taxon>Oxalobacteraceae</taxon>
        <taxon>Telluria group</taxon>
        <taxon>Massilia</taxon>
    </lineage>
</organism>
<sequence>MTENPETAKVSLQDGPFLNVQKTEINSQSLTIVLEKDHGLYLYAFNSRMFLSHPHRTGAERFIFEGPRLGLYYDTADPREGPFVNHHINRVDIHLDYLSADAVRVNIDGSADLAKSSVDEYWYKGARSGTWKFTASFIHQFPPEVSYKRTT</sequence>
<protein>
    <submittedName>
        <fullName evidence="1">Uncharacterized protein</fullName>
    </submittedName>
</protein>